<feature type="signal peptide" evidence="6">
    <location>
        <begin position="1"/>
        <end position="23"/>
    </location>
</feature>
<dbReference type="RefSeq" id="WP_167684924.1">
    <property type="nucleotide sequence ID" value="NZ_QHLQ01000016.1"/>
</dbReference>
<dbReference type="Gene3D" id="3.40.190.170">
    <property type="entry name" value="Bacterial extracellular solute-binding protein, family 7"/>
    <property type="match status" value="1"/>
</dbReference>
<dbReference type="PANTHER" id="PTHR33376">
    <property type="match status" value="1"/>
</dbReference>
<evidence type="ECO:0000256" key="6">
    <source>
        <dbReference type="SAM" id="SignalP"/>
    </source>
</evidence>
<evidence type="ECO:0000313" key="8">
    <source>
        <dbReference type="Proteomes" id="UP001429564"/>
    </source>
</evidence>
<dbReference type="CDD" id="cd13666">
    <property type="entry name" value="PBP2_TRAP_DctP_like_1"/>
    <property type="match status" value="1"/>
</dbReference>
<dbReference type="Pfam" id="PF03480">
    <property type="entry name" value="DctP"/>
    <property type="match status" value="1"/>
</dbReference>
<sequence length="378" mass="40670">MKYTIKGLLTGASLLALAPAAFADQLNFAGGWPPNSRPNSVVEDYAAALSENSGGALTMKVFPQSLLSFGEANAGLRDGMADLAVTLTPYFPTEFPNMNMVSEFAELTELPEFSGELSSAAFAGAISEYVMTQCTECKSEAAAQNQVFMGASMTTSYVLQCVVPINSPEELKGKRIRTAGAYWSRWAESVGAVPVSISVSETFEALNQGVLDCTASNTADFMNFSFIDAVKYVYAGLPGGQFTVPTMMNKDRWDGLSAEGKSALMKANAKMAADMTWVYVDIGRNGKTEALERGLEYGPAADSLLEMNRSFIENDITSVAAIYDERFGLKNGAEVSTALRASLGRWTALIADVDSAEALAEVYWNEIYSKIDVNNYGM</sequence>
<dbReference type="PANTHER" id="PTHR33376:SF7">
    <property type="entry name" value="C4-DICARBOXYLATE-BINDING PROTEIN DCTB"/>
    <property type="match status" value="1"/>
</dbReference>
<keyword evidence="3" id="KW-0813">Transport</keyword>
<keyword evidence="5" id="KW-0574">Periplasm</keyword>
<keyword evidence="4 6" id="KW-0732">Signal</keyword>
<evidence type="ECO:0000256" key="4">
    <source>
        <dbReference type="ARBA" id="ARBA00022729"/>
    </source>
</evidence>
<dbReference type="Proteomes" id="UP001429564">
    <property type="component" value="Unassembled WGS sequence"/>
</dbReference>
<dbReference type="InterPro" id="IPR038404">
    <property type="entry name" value="TRAP_DctP_sf"/>
</dbReference>
<dbReference type="EMBL" id="QHLQ01000016">
    <property type="protein sequence ID" value="NIZ62296.1"/>
    <property type="molecule type" value="Genomic_DNA"/>
</dbReference>
<evidence type="ECO:0000256" key="1">
    <source>
        <dbReference type="ARBA" id="ARBA00004418"/>
    </source>
</evidence>
<feature type="chain" id="PRO_5046796429" evidence="6">
    <location>
        <begin position="24"/>
        <end position="378"/>
    </location>
</feature>
<keyword evidence="8" id="KW-1185">Reference proteome</keyword>
<evidence type="ECO:0000256" key="2">
    <source>
        <dbReference type="ARBA" id="ARBA00009023"/>
    </source>
</evidence>
<comment type="caution">
    <text evidence="7">The sequence shown here is derived from an EMBL/GenBank/DDBJ whole genome shotgun (WGS) entry which is preliminary data.</text>
</comment>
<name>A0ABX0WDJ2_9RHOB</name>
<evidence type="ECO:0000313" key="7">
    <source>
        <dbReference type="EMBL" id="NIZ62296.1"/>
    </source>
</evidence>
<reference evidence="7 8" key="1">
    <citation type="submission" date="2018-05" db="EMBL/GenBank/DDBJ databases">
        <authorList>
            <person name="Zhang Y.-J."/>
        </authorList>
    </citation>
    <scope>NUCLEOTIDE SEQUENCE [LARGE SCALE GENOMIC DNA]</scope>
    <source>
        <strain evidence="7 8">CY04</strain>
    </source>
</reference>
<gene>
    <name evidence="7" type="ORF">DL239_15075</name>
</gene>
<evidence type="ECO:0000256" key="3">
    <source>
        <dbReference type="ARBA" id="ARBA00022448"/>
    </source>
</evidence>
<organism evidence="7 8">
    <name type="scientific">Parasedimentitalea denitrificans</name>
    <dbReference type="NCBI Taxonomy" id="2211118"/>
    <lineage>
        <taxon>Bacteria</taxon>
        <taxon>Pseudomonadati</taxon>
        <taxon>Pseudomonadota</taxon>
        <taxon>Alphaproteobacteria</taxon>
        <taxon>Rhodobacterales</taxon>
        <taxon>Paracoccaceae</taxon>
        <taxon>Parasedimentitalea</taxon>
    </lineage>
</organism>
<dbReference type="InterPro" id="IPR018389">
    <property type="entry name" value="DctP_fam"/>
</dbReference>
<protein>
    <submittedName>
        <fullName evidence="7">C4-dicarboxylate ABC transporter substrate-binding protein</fullName>
    </submittedName>
</protein>
<proteinExistence type="inferred from homology"/>
<accession>A0ABX0WDJ2</accession>
<evidence type="ECO:0000256" key="5">
    <source>
        <dbReference type="ARBA" id="ARBA00022764"/>
    </source>
</evidence>
<comment type="subcellular location">
    <subcellularLocation>
        <location evidence="1">Periplasm</location>
    </subcellularLocation>
</comment>
<comment type="similarity">
    <text evidence="2">Belongs to the bacterial solute-binding protein 7 family.</text>
</comment>